<evidence type="ECO:0000256" key="5">
    <source>
        <dbReference type="ARBA" id="ARBA00037066"/>
    </source>
</evidence>
<dbReference type="RefSeq" id="WP_027313582.1">
    <property type="nucleotide sequence ID" value="NZ_JBHLZN010000001.1"/>
</dbReference>
<sequence length="262" mass="28395">MSLHIDNLQLGYGRKKVLQNISLPPLQAGSLTAVIGPNAAGKSTFLKALAGLLSYQGSVRLGEQDRHSLSSAQWARLLGYLPQALPQATSLVAYELLFSACRAVCYDYSKAKIEARIEQVLDELGIRHLALMPMREMSGGQRQMVGLAQVLARDPQVLLLDEPTSALDLHWQLSVLQSVRRATQETAAIGLIAIHDINLALRYCDQLVVLAQGGLLAVGKPAEVLTPAILQQAYGIEGRIEHCSKGFPIVLTDRAIAHPQHG</sequence>
<keyword evidence="1" id="KW-0813">Transport</keyword>
<dbReference type="CDD" id="cd03214">
    <property type="entry name" value="ABC_Iron-Siderophores_B12_Hemin"/>
    <property type="match status" value="1"/>
</dbReference>
<protein>
    <submittedName>
        <fullName evidence="7">ABC transporter ATP-binding protein</fullName>
    </submittedName>
</protein>
<evidence type="ECO:0000256" key="3">
    <source>
        <dbReference type="ARBA" id="ARBA00022840"/>
    </source>
</evidence>
<dbReference type="PROSITE" id="PS00211">
    <property type="entry name" value="ABC_TRANSPORTER_1"/>
    <property type="match status" value="1"/>
</dbReference>
<organism evidence="7 8">
    <name type="scientific">Balneatrix alpica</name>
    <dbReference type="NCBI Taxonomy" id="75684"/>
    <lineage>
        <taxon>Bacteria</taxon>
        <taxon>Pseudomonadati</taxon>
        <taxon>Pseudomonadota</taxon>
        <taxon>Gammaproteobacteria</taxon>
        <taxon>Oceanospirillales</taxon>
        <taxon>Balneatrichaceae</taxon>
        <taxon>Balneatrix</taxon>
    </lineage>
</organism>
<dbReference type="PROSITE" id="PS50893">
    <property type="entry name" value="ABC_TRANSPORTER_2"/>
    <property type="match status" value="1"/>
</dbReference>
<evidence type="ECO:0000259" key="6">
    <source>
        <dbReference type="PROSITE" id="PS50893"/>
    </source>
</evidence>
<dbReference type="SMART" id="SM00382">
    <property type="entry name" value="AAA"/>
    <property type="match status" value="1"/>
</dbReference>
<evidence type="ECO:0000313" key="8">
    <source>
        <dbReference type="Proteomes" id="UP001589628"/>
    </source>
</evidence>
<dbReference type="InterPro" id="IPR003593">
    <property type="entry name" value="AAA+_ATPase"/>
</dbReference>
<dbReference type="InterPro" id="IPR003439">
    <property type="entry name" value="ABC_transporter-like_ATP-bd"/>
</dbReference>
<keyword evidence="4" id="KW-1278">Translocase</keyword>
<dbReference type="Proteomes" id="UP001589628">
    <property type="component" value="Unassembled WGS sequence"/>
</dbReference>
<name>A0ABV5Z877_9GAMM</name>
<dbReference type="SUPFAM" id="SSF52540">
    <property type="entry name" value="P-loop containing nucleoside triphosphate hydrolases"/>
    <property type="match status" value="1"/>
</dbReference>
<evidence type="ECO:0000256" key="4">
    <source>
        <dbReference type="ARBA" id="ARBA00022967"/>
    </source>
</evidence>
<keyword evidence="3 7" id="KW-0067">ATP-binding</keyword>
<dbReference type="PANTHER" id="PTHR42794:SF1">
    <property type="entry name" value="HEMIN IMPORT ATP-BINDING PROTEIN HMUV"/>
    <property type="match status" value="1"/>
</dbReference>
<evidence type="ECO:0000256" key="1">
    <source>
        <dbReference type="ARBA" id="ARBA00022448"/>
    </source>
</evidence>
<dbReference type="InterPro" id="IPR017871">
    <property type="entry name" value="ABC_transporter-like_CS"/>
</dbReference>
<gene>
    <name evidence="7" type="ORF">ACFFLH_03550</name>
</gene>
<dbReference type="PANTHER" id="PTHR42794">
    <property type="entry name" value="HEMIN IMPORT ATP-BINDING PROTEIN HMUV"/>
    <property type="match status" value="1"/>
</dbReference>
<comment type="function">
    <text evidence="5">Part of the ABC transporter complex HmuTUV involved in hemin import. Responsible for energy coupling to the transport system.</text>
</comment>
<comment type="caution">
    <text evidence="7">The sequence shown here is derived from an EMBL/GenBank/DDBJ whole genome shotgun (WGS) entry which is preliminary data.</text>
</comment>
<dbReference type="InterPro" id="IPR027417">
    <property type="entry name" value="P-loop_NTPase"/>
</dbReference>
<evidence type="ECO:0000256" key="2">
    <source>
        <dbReference type="ARBA" id="ARBA00022741"/>
    </source>
</evidence>
<dbReference type="EMBL" id="JBHLZN010000001">
    <property type="protein sequence ID" value="MFB9885483.1"/>
    <property type="molecule type" value="Genomic_DNA"/>
</dbReference>
<keyword evidence="8" id="KW-1185">Reference proteome</keyword>
<accession>A0ABV5Z877</accession>
<dbReference type="GO" id="GO:0005524">
    <property type="term" value="F:ATP binding"/>
    <property type="evidence" value="ECO:0007669"/>
    <property type="project" value="UniProtKB-KW"/>
</dbReference>
<dbReference type="Gene3D" id="3.40.50.300">
    <property type="entry name" value="P-loop containing nucleotide triphosphate hydrolases"/>
    <property type="match status" value="1"/>
</dbReference>
<dbReference type="Pfam" id="PF00005">
    <property type="entry name" value="ABC_tran"/>
    <property type="match status" value="1"/>
</dbReference>
<reference evidence="7 8" key="1">
    <citation type="submission" date="2024-09" db="EMBL/GenBank/DDBJ databases">
        <authorList>
            <person name="Sun Q."/>
            <person name="Mori K."/>
        </authorList>
    </citation>
    <scope>NUCLEOTIDE SEQUENCE [LARGE SCALE GENOMIC DNA]</scope>
    <source>
        <strain evidence="7 8">ATCC 51285</strain>
    </source>
</reference>
<keyword evidence="2" id="KW-0547">Nucleotide-binding</keyword>
<evidence type="ECO:0000313" key="7">
    <source>
        <dbReference type="EMBL" id="MFB9885483.1"/>
    </source>
</evidence>
<proteinExistence type="predicted"/>
<feature type="domain" description="ABC transporter" evidence="6">
    <location>
        <begin position="3"/>
        <end position="237"/>
    </location>
</feature>